<evidence type="ECO:0000313" key="3">
    <source>
        <dbReference type="Proteomes" id="UP000054538"/>
    </source>
</evidence>
<feature type="region of interest" description="Disordered" evidence="1">
    <location>
        <begin position="1"/>
        <end position="25"/>
    </location>
</feature>
<feature type="compositionally biased region" description="Acidic residues" evidence="1">
    <location>
        <begin position="259"/>
        <end position="268"/>
    </location>
</feature>
<dbReference type="InParanoid" id="A0A0D0CI50"/>
<dbReference type="AlphaFoldDB" id="A0A0D0CI50"/>
<accession>A0A0D0CI50</accession>
<gene>
    <name evidence="2" type="ORF">PAXRUDRAFT_19479</name>
</gene>
<protein>
    <submittedName>
        <fullName evidence="2">Uncharacterized protein</fullName>
    </submittedName>
</protein>
<feature type="region of interest" description="Disordered" evidence="1">
    <location>
        <begin position="237"/>
        <end position="268"/>
    </location>
</feature>
<reference evidence="2 3" key="1">
    <citation type="submission" date="2014-04" db="EMBL/GenBank/DDBJ databases">
        <authorList>
            <consortium name="DOE Joint Genome Institute"/>
            <person name="Kuo A."/>
            <person name="Kohler A."/>
            <person name="Jargeat P."/>
            <person name="Nagy L.G."/>
            <person name="Floudas D."/>
            <person name="Copeland A."/>
            <person name="Barry K.W."/>
            <person name="Cichocki N."/>
            <person name="Veneault-Fourrey C."/>
            <person name="LaButti K."/>
            <person name="Lindquist E.A."/>
            <person name="Lipzen A."/>
            <person name="Lundell T."/>
            <person name="Morin E."/>
            <person name="Murat C."/>
            <person name="Sun H."/>
            <person name="Tunlid A."/>
            <person name="Henrissat B."/>
            <person name="Grigoriev I.V."/>
            <person name="Hibbett D.S."/>
            <person name="Martin F."/>
            <person name="Nordberg H.P."/>
            <person name="Cantor M.N."/>
            <person name="Hua S.X."/>
        </authorList>
    </citation>
    <scope>NUCLEOTIDE SEQUENCE [LARGE SCALE GENOMIC DNA]</scope>
    <source>
        <strain evidence="2 3">Ve08.2h10</strain>
    </source>
</reference>
<sequence>MSSSTTNKLTKWSDEQLRENDDDDDELFEKKSVECRCCMKAWKEAERRMAEEVARGGRVGAELGLRPVEGETAEGDGERDRGGCGVCRGLSPMLQVLGCQGGVRDEGGQEQQGKVVRPLSPTVEQVRAARGCATILVEEREEMMSPRARKKKAQTKSPAAEDDEEDAEDCEAEENCDALGALAEVLSAMVGEMWNMAADRRRVAAESHAQMERVLGTLEEIRGCLDLEFVPEEGLEENFKEEEVAGAAEEKEALKGWNEEEEEVDESA</sequence>
<feature type="compositionally biased region" description="Basic and acidic residues" evidence="1">
    <location>
        <begin position="237"/>
        <end position="258"/>
    </location>
</feature>
<reference evidence="3" key="2">
    <citation type="submission" date="2015-01" db="EMBL/GenBank/DDBJ databases">
        <title>Evolutionary Origins and Diversification of the Mycorrhizal Mutualists.</title>
        <authorList>
            <consortium name="DOE Joint Genome Institute"/>
            <consortium name="Mycorrhizal Genomics Consortium"/>
            <person name="Kohler A."/>
            <person name="Kuo A."/>
            <person name="Nagy L.G."/>
            <person name="Floudas D."/>
            <person name="Copeland A."/>
            <person name="Barry K.W."/>
            <person name="Cichocki N."/>
            <person name="Veneault-Fourrey C."/>
            <person name="LaButti K."/>
            <person name="Lindquist E.A."/>
            <person name="Lipzen A."/>
            <person name="Lundell T."/>
            <person name="Morin E."/>
            <person name="Murat C."/>
            <person name="Riley R."/>
            <person name="Ohm R."/>
            <person name="Sun H."/>
            <person name="Tunlid A."/>
            <person name="Henrissat B."/>
            <person name="Grigoriev I.V."/>
            <person name="Hibbett D.S."/>
            <person name="Martin F."/>
        </authorList>
    </citation>
    <scope>NUCLEOTIDE SEQUENCE [LARGE SCALE GENOMIC DNA]</scope>
    <source>
        <strain evidence="3">Ve08.2h10</strain>
    </source>
</reference>
<feature type="compositionally biased region" description="Acidic residues" evidence="1">
    <location>
        <begin position="160"/>
        <end position="172"/>
    </location>
</feature>
<name>A0A0D0CI50_9AGAM</name>
<feature type="compositionally biased region" description="Polar residues" evidence="1">
    <location>
        <begin position="1"/>
        <end position="10"/>
    </location>
</feature>
<dbReference type="HOGENOM" id="CLU_066687_0_0_1"/>
<dbReference type="Proteomes" id="UP000054538">
    <property type="component" value="Unassembled WGS sequence"/>
</dbReference>
<evidence type="ECO:0000256" key="1">
    <source>
        <dbReference type="SAM" id="MobiDB-lite"/>
    </source>
</evidence>
<feature type="region of interest" description="Disordered" evidence="1">
    <location>
        <begin position="143"/>
        <end position="172"/>
    </location>
</feature>
<dbReference type="EMBL" id="KN828516">
    <property type="protein sequence ID" value="KIK74853.1"/>
    <property type="molecule type" value="Genomic_DNA"/>
</dbReference>
<proteinExistence type="predicted"/>
<keyword evidence="3" id="KW-1185">Reference proteome</keyword>
<evidence type="ECO:0000313" key="2">
    <source>
        <dbReference type="EMBL" id="KIK74853.1"/>
    </source>
</evidence>
<organism evidence="2 3">
    <name type="scientific">Paxillus rubicundulus Ve08.2h10</name>
    <dbReference type="NCBI Taxonomy" id="930991"/>
    <lineage>
        <taxon>Eukaryota</taxon>
        <taxon>Fungi</taxon>
        <taxon>Dikarya</taxon>
        <taxon>Basidiomycota</taxon>
        <taxon>Agaricomycotina</taxon>
        <taxon>Agaricomycetes</taxon>
        <taxon>Agaricomycetidae</taxon>
        <taxon>Boletales</taxon>
        <taxon>Paxilineae</taxon>
        <taxon>Paxillaceae</taxon>
        <taxon>Paxillus</taxon>
    </lineage>
</organism>